<evidence type="ECO:0000313" key="2">
    <source>
        <dbReference type="Proteomes" id="UP001500751"/>
    </source>
</evidence>
<reference evidence="2" key="1">
    <citation type="journal article" date="2019" name="Int. J. Syst. Evol. Microbiol.">
        <title>The Global Catalogue of Microorganisms (GCM) 10K type strain sequencing project: providing services to taxonomists for standard genome sequencing and annotation.</title>
        <authorList>
            <consortium name="The Broad Institute Genomics Platform"/>
            <consortium name="The Broad Institute Genome Sequencing Center for Infectious Disease"/>
            <person name="Wu L."/>
            <person name="Ma J."/>
        </authorList>
    </citation>
    <scope>NUCLEOTIDE SEQUENCE [LARGE SCALE GENOMIC DNA]</scope>
    <source>
        <strain evidence="2">JCM 16014</strain>
    </source>
</reference>
<organism evidence="1 2">
    <name type="scientific">Catenulispora yoronensis</name>
    <dbReference type="NCBI Taxonomy" id="450799"/>
    <lineage>
        <taxon>Bacteria</taxon>
        <taxon>Bacillati</taxon>
        <taxon>Actinomycetota</taxon>
        <taxon>Actinomycetes</taxon>
        <taxon>Catenulisporales</taxon>
        <taxon>Catenulisporaceae</taxon>
        <taxon>Catenulispora</taxon>
    </lineage>
</organism>
<dbReference type="EMBL" id="BAAAQN010000096">
    <property type="protein sequence ID" value="GAA2064465.1"/>
    <property type="molecule type" value="Genomic_DNA"/>
</dbReference>
<keyword evidence="2" id="KW-1185">Reference proteome</keyword>
<accession>A0ABP5H7C5</accession>
<evidence type="ECO:0000313" key="1">
    <source>
        <dbReference type="EMBL" id="GAA2064465.1"/>
    </source>
</evidence>
<proteinExistence type="predicted"/>
<protein>
    <submittedName>
        <fullName evidence="1">Uncharacterized protein</fullName>
    </submittedName>
</protein>
<gene>
    <name evidence="1" type="ORF">GCM10009839_89960</name>
</gene>
<sequence length="111" mass="11742">MAGVAEEAPADAIGTATAVAAAATAAADRDKALRDIRMESLLTREGADMRGATRVMLGSGESENNDGPGKACVNIRDLKRWQSSHLRPLIVAVIDVESNPVHPRPDPVWTL</sequence>
<comment type="caution">
    <text evidence="1">The sequence shown here is derived from an EMBL/GenBank/DDBJ whole genome shotgun (WGS) entry which is preliminary data.</text>
</comment>
<dbReference type="Proteomes" id="UP001500751">
    <property type="component" value="Unassembled WGS sequence"/>
</dbReference>
<name>A0ABP5H7C5_9ACTN</name>